<protein>
    <recommendedName>
        <fullName evidence="1">chorismate mutase</fullName>
        <ecNumber evidence="1">5.4.99.5</ecNumber>
    </recommendedName>
</protein>
<dbReference type="GO" id="GO:0046417">
    <property type="term" value="P:chorismate metabolic process"/>
    <property type="evidence" value="ECO:0007669"/>
    <property type="project" value="InterPro"/>
</dbReference>
<dbReference type="EC" id="5.4.99.5" evidence="1"/>
<proteinExistence type="predicted"/>
<dbReference type="InterPro" id="IPR051331">
    <property type="entry name" value="Chorismate_mutase-related"/>
</dbReference>
<feature type="domain" description="Chorismate mutase" evidence="4">
    <location>
        <begin position="17"/>
        <end position="106"/>
    </location>
</feature>
<accession>A0A832G636</accession>
<dbReference type="GO" id="GO:0009697">
    <property type="term" value="P:salicylic acid biosynthetic process"/>
    <property type="evidence" value="ECO:0007669"/>
    <property type="project" value="TreeGrafter"/>
</dbReference>
<dbReference type="Gene3D" id="1.20.59.10">
    <property type="entry name" value="Chorismate mutase"/>
    <property type="match status" value="1"/>
</dbReference>
<dbReference type="GO" id="GO:0004106">
    <property type="term" value="F:chorismate mutase activity"/>
    <property type="evidence" value="ECO:0007669"/>
    <property type="project" value="UniProtKB-EC"/>
</dbReference>
<keyword evidence="3" id="KW-0175">Coiled coil</keyword>
<dbReference type="PANTHER" id="PTHR38041">
    <property type="entry name" value="CHORISMATE MUTASE"/>
    <property type="match status" value="1"/>
</dbReference>
<sequence>MLLEDKSKINFDSLTEEQLKEKLNELRKKIDEIDEELKKNLSARIELIEAVAQIKRVLGSSTFDAKREEEIFNRISDNLDGNELHYIQNVFERIIDESRSLQRKILGRK</sequence>
<comment type="caution">
    <text evidence="5">The sequence shown here is derived from an EMBL/GenBank/DDBJ whole genome shotgun (WGS) entry which is preliminary data.</text>
</comment>
<dbReference type="PROSITE" id="PS51168">
    <property type="entry name" value="CHORISMATE_MUT_2"/>
    <property type="match status" value="1"/>
</dbReference>
<evidence type="ECO:0000256" key="3">
    <source>
        <dbReference type="SAM" id="Coils"/>
    </source>
</evidence>
<name>A0A832G636_9BACT</name>
<reference evidence="5" key="1">
    <citation type="journal article" date="2020" name="mSystems">
        <title>Genome- and Community-Level Interaction Insights into Carbon Utilization and Element Cycling Functions of Hydrothermarchaeota in Hydrothermal Sediment.</title>
        <authorList>
            <person name="Zhou Z."/>
            <person name="Liu Y."/>
            <person name="Xu W."/>
            <person name="Pan J."/>
            <person name="Luo Z.H."/>
            <person name="Li M."/>
        </authorList>
    </citation>
    <scope>NUCLEOTIDE SEQUENCE [LARGE SCALE GENOMIC DNA]</scope>
    <source>
        <strain evidence="5">SpSt-500</strain>
    </source>
</reference>
<dbReference type="AlphaFoldDB" id="A0A832G636"/>
<gene>
    <name evidence="5" type="ORF">ENS56_02120</name>
</gene>
<dbReference type="SMART" id="SM00830">
    <property type="entry name" value="CM_2"/>
    <property type="match status" value="1"/>
</dbReference>
<dbReference type="InterPro" id="IPR036979">
    <property type="entry name" value="CM_dom_sf"/>
</dbReference>
<dbReference type="InterPro" id="IPR002701">
    <property type="entry name" value="CM_II_prokaryot"/>
</dbReference>
<dbReference type="SUPFAM" id="SSF48600">
    <property type="entry name" value="Chorismate mutase II"/>
    <property type="match status" value="1"/>
</dbReference>
<dbReference type="PANTHER" id="PTHR38041:SF1">
    <property type="entry name" value="CHORISMATE MUTASE"/>
    <property type="match status" value="1"/>
</dbReference>
<feature type="coiled-coil region" evidence="3">
    <location>
        <begin position="9"/>
        <end position="43"/>
    </location>
</feature>
<organism evidence="5">
    <name type="scientific">Ignavibacterium album</name>
    <dbReference type="NCBI Taxonomy" id="591197"/>
    <lineage>
        <taxon>Bacteria</taxon>
        <taxon>Pseudomonadati</taxon>
        <taxon>Ignavibacteriota</taxon>
        <taxon>Ignavibacteria</taxon>
        <taxon>Ignavibacteriales</taxon>
        <taxon>Ignavibacteriaceae</taxon>
        <taxon>Ignavibacterium</taxon>
    </lineage>
</organism>
<dbReference type="InterPro" id="IPR036263">
    <property type="entry name" value="Chorismate_II_sf"/>
</dbReference>
<evidence type="ECO:0000256" key="1">
    <source>
        <dbReference type="ARBA" id="ARBA00012404"/>
    </source>
</evidence>
<evidence type="ECO:0000256" key="2">
    <source>
        <dbReference type="ARBA" id="ARBA00023235"/>
    </source>
</evidence>
<keyword evidence="2" id="KW-0413">Isomerase</keyword>
<dbReference type="EMBL" id="DSVI01000004">
    <property type="protein sequence ID" value="HGT46811.1"/>
    <property type="molecule type" value="Genomic_DNA"/>
</dbReference>
<evidence type="ECO:0000313" key="5">
    <source>
        <dbReference type="EMBL" id="HGT46811.1"/>
    </source>
</evidence>
<evidence type="ECO:0000259" key="4">
    <source>
        <dbReference type="PROSITE" id="PS51168"/>
    </source>
</evidence>
<dbReference type="Pfam" id="PF01817">
    <property type="entry name" value="CM_2"/>
    <property type="match status" value="1"/>
</dbReference>